<dbReference type="CDD" id="cd23702">
    <property type="entry name" value="eL14"/>
    <property type="match status" value="1"/>
</dbReference>
<dbReference type="eggNOG" id="KOG3421">
    <property type="taxonomic scope" value="Eukaryota"/>
</dbReference>
<dbReference type="AlphaFoldDB" id="T1J6C1"/>
<name>T1J6C1_STRMM</name>
<evidence type="ECO:0000256" key="4">
    <source>
        <dbReference type="ARBA" id="ARBA00035215"/>
    </source>
</evidence>
<evidence type="ECO:0000256" key="5">
    <source>
        <dbReference type="ARBA" id="ARBA00035318"/>
    </source>
</evidence>
<dbReference type="EnsemblMetazoa" id="SMAR009190-RA">
    <property type="protein sequence ID" value="SMAR009190-PA"/>
    <property type="gene ID" value="SMAR009190"/>
</dbReference>
<comment type="similarity">
    <text evidence="1">Belongs to the eukaryotic ribosomal protein eL14 family.</text>
</comment>
<dbReference type="Gene3D" id="2.30.30.30">
    <property type="match status" value="1"/>
</dbReference>
<keyword evidence="2" id="KW-0689">Ribosomal protein</keyword>
<dbReference type="GO" id="GO:0022625">
    <property type="term" value="C:cytosolic large ribosomal subunit"/>
    <property type="evidence" value="ECO:0007669"/>
    <property type="project" value="TreeGrafter"/>
</dbReference>
<proteinExistence type="inferred from homology"/>
<dbReference type="HOGENOM" id="CLU_082438_2_0_1"/>
<evidence type="ECO:0000313" key="7">
    <source>
        <dbReference type="EnsemblMetazoa" id="SMAR009190-PA"/>
    </source>
</evidence>
<evidence type="ECO:0000259" key="6">
    <source>
        <dbReference type="Pfam" id="PF01929"/>
    </source>
</evidence>
<dbReference type="GO" id="GO:0042273">
    <property type="term" value="P:ribosomal large subunit biogenesis"/>
    <property type="evidence" value="ECO:0007669"/>
    <property type="project" value="TreeGrafter"/>
</dbReference>
<sequence>MPFTKFVEVGRVAYIAFGNDAGKICSIVDVIDQNRALVDGPLTRVKRQPMSFKQLHLTKFRIKFPHTAKTAAVRKAWEKANVVEEWSRTSWAKKLALKKLRTKMTDFDRFKLMKAKQSKNRIINREMLRMKKSLKQNPVRVKSGRHAKKCLSMKKKRIAKQALKPQKK</sequence>
<dbReference type="FunFam" id="2.30.30.30:FF:000022">
    <property type="entry name" value="60S ribosomal protein L14"/>
    <property type="match status" value="1"/>
</dbReference>
<reference evidence="7" key="2">
    <citation type="submission" date="2015-02" db="UniProtKB">
        <authorList>
            <consortium name="EnsemblMetazoa"/>
        </authorList>
    </citation>
    <scope>IDENTIFICATION</scope>
</reference>
<dbReference type="PANTHER" id="PTHR11127:SF2">
    <property type="entry name" value="LARGE RIBOSOMAL SUBUNIT PROTEIN EL14"/>
    <property type="match status" value="1"/>
</dbReference>
<dbReference type="GO" id="GO:0003723">
    <property type="term" value="F:RNA binding"/>
    <property type="evidence" value="ECO:0007669"/>
    <property type="project" value="InterPro"/>
</dbReference>
<dbReference type="PANTHER" id="PTHR11127">
    <property type="entry name" value="60S RIBOSOMAL PROTEIN L14"/>
    <property type="match status" value="1"/>
</dbReference>
<dbReference type="EMBL" id="JH431874">
    <property type="status" value="NOT_ANNOTATED_CDS"/>
    <property type="molecule type" value="Genomic_DNA"/>
</dbReference>
<dbReference type="STRING" id="126957.T1J6C1"/>
<evidence type="ECO:0000256" key="2">
    <source>
        <dbReference type="ARBA" id="ARBA00022980"/>
    </source>
</evidence>
<dbReference type="InterPro" id="IPR039660">
    <property type="entry name" value="Ribosomal_eL14"/>
</dbReference>
<dbReference type="InterPro" id="IPR014722">
    <property type="entry name" value="Rib_uL2_dom2"/>
</dbReference>
<evidence type="ECO:0000256" key="3">
    <source>
        <dbReference type="ARBA" id="ARBA00023274"/>
    </source>
</evidence>
<dbReference type="Gene3D" id="6.10.250.2270">
    <property type="match status" value="1"/>
</dbReference>
<keyword evidence="8" id="KW-1185">Reference proteome</keyword>
<feature type="domain" description="Large ribosomal subunit protein eL14" evidence="6">
    <location>
        <begin position="46"/>
        <end position="120"/>
    </location>
</feature>
<dbReference type="Pfam" id="PF01929">
    <property type="entry name" value="Ribosomal_L14e"/>
    <property type="match status" value="1"/>
</dbReference>
<dbReference type="SUPFAM" id="SSF50104">
    <property type="entry name" value="Translation proteins SH3-like domain"/>
    <property type="match status" value="1"/>
</dbReference>
<dbReference type="InterPro" id="IPR002784">
    <property type="entry name" value="Ribosomal_eL14_dom"/>
</dbReference>
<dbReference type="Proteomes" id="UP000014500">
    <property type="component" value="Unassembled WGS sequence"/>
</dbReference>
<evidence type="ECO:0000256" key="1">
    <source>
        <dbReference type="ARBA" id="ARBA00006592"/>
    </source>
</evidence>
<evidence type="ECO:0000313" key="8">
    <source>
        <dbReference type="Proteomes" id="UP000014500"/>
    </source>
</evidence>
<dbReference type="PhylomeDB" id="T1J6C1"/>
<keyword evidence="3" id="KW-0687">Ribonucleoprotein</keyword>
<reference evidence="8" key="1">
    <citation type="submission" date="2011-05" db="EMBL/GenBank/DDBJ databases">
        <authorList>
            <person name="Richards S.R."/>
            <person name="Qu J."/>
            <person name="Jiang H."/>
            <person name="Jhangiani S.N."/>
            <person name="Agravi P."/>
            <person name="Goodspeed R."/>
            <person name="Gross S."/>
            <person name="Mandapat C."/>
            <person name="Jackson L."/>
            <person name="Mathew T."/>
            <person name="Pu L."/>
            <person name="Thornton R."/>
            <person name="Saada N."/>
            <person name="Wilczek-Boney K.B."/>
            <person name="Lee S."/>
            <person name="Kovar C."/>
            <person name="Wu Y."/>
            <person name="Scherer S.E."/>
            <person name="Worley K.C."/>
            <person name="Muzny D.M."/>
            <person name="Gibbs R."/>
        </authorList>
    </citation>
    <scope>NUCLEOTIDE SEQUENCE</scope>
    <source>
        <strain evidence="8">Brora</strain>
    </source>
</reference>
<protein>
    <recommendedName>
        <fullName evidence="4">Large ribosomal subunit protein eL14</fullName>
    </recommendedName>
    <alternativeName>
        <fullName evidence="5">60S ribosomal protein L14</fullName>
    </alternativeName>
</protein>
<accession>T1J6C1</accession>
<dbReference type="InterPro" id="IPR008991">
    <property type="entry name" value="Translation_prot_SH3-like_sf"/>
</dbReference>
<dbReference type="OMA" id="KLCFVVD"/>
<dbReference type="GO" id="GO:0006412">
    <property type="term" value="P:translation"/>
    <property type="evidence" value="ECO:0007669"/>
    <property type="project" value="InterPro"/>
</dbReference>
<organism evidence="7 8">
    <name type="scientific">Strigamia maritima</name>
    <name type="common">European centipede</name>
    <name type="synonym">Geophilus maritimus</name>
    <dbReference type="NCBI Taxonomy" id="126957"/>
    <lineage>
        <taxon>Eukaryota</taxon>
        <taxon>Metazoa</taxon>
        <taxon>Ecdysozoa</taxon>
        <taxon>Arthropoda</taxon>
        <taxon>Myriapoda</taxon>
        <taxon>Chilopoda</taxon>
        <taxon>Pleurostigmophora</taxon>
        <taxon>Geophilomorpha</taxon>
        <taxon>Linotaeniidae</taxon>
        <taxon>Strigamia</taxon>
    </lineage>
</organism>
<dbReference type="GO" id="GO:0003735">
    <property type="term" value="F:structural constituent of ribosome"/>
    <property type="evidence" value="ECO:0007669"/>
    <property type="project" value="InterPro"/>
</dbReference>